<comment type="similarity">
    <text evidence="1 2 3">Belongs to the glutamine synthetase family.</text>
</comment>
<dbReference type="Gene3D" id="3.10.20.70">
    <property type="entry name" value="Glutamine synthetase, N-terminal domain"/>
    <property type="match status" value="1"/>
</dbReference>
<comment type="caution">
    <text evidence="5">The sequence shown here is derived from an EMBL/GenBank/DDBJ whole genome shotgun (WGS) entry which is preliminary data.</text>
</comment>
<dbReference type="Pfam" id="PF00120">
    <property type="entry name" value="Gln-synt_C"/>
    <property type="match status" value="1"/>
</dbReference>
<dbReference type="SUPFAM" id="SSF55931">
    <property type="entry name" value="Glutamine synthetase/guanido kinase"/>
    <property type="match status" value="1"/>
</dbReference>
<evidence type="ECO:0000256" key="2">
    <source>
        <dbReference type="PROSITE-ProRule" id="PRU01331"/>
    </source>
</evidence>
<proteinExistence type="inferred from homology"/>
<dbReference type="SUPFAM" id="SSF54368">
    <property type="entry name" value="Glutamine synthetase, N-terminal domain"/>
    <property type="match status" value="1"/>
</dbReference>
<dbReference type="PANTHER" id="PTHR43407">
    <property type="entry name" value="GLUTAMINE SYNTHETASE"/>
    <property type="match status" value="1"/>
</dbReference>
<dbReference type="PROSITE" id="PS51987">
    <property type="entry name" value="GS_CATALYTIC"/>
    <property type="match status" value="1"/>
</dbReference>
<evidence type="ECO:0000313" key="6">
    <source>
        <dbReference type="Proteomes" id="UP000696931"/>
    </source>
</evidence>
<evidence type="ECO:0000256" key="1">
    <source>
        <dbReference type="ARBA" id="ARBA00009897"/>
    </source>
</evidence>
<dbReference type="Proteomes" id="UP000696931">
    <property type="component" value="Unassembled WGS sequence"/>
</dbReference>
<dbReference type="GO" id="GO:0004356">
    <property type="term" value="F:glutamine synthetase activity"/>
    <property type="evidence" value="ECO:0007669"/>
    <property type="project" value="InterPro"/>
</dbReference>
<sequence length="471" mass="50765">MESTLYARRAEDAAEPVLPARRLERTFGKLAREWSVDDLVALVKDHSIRIVSLMHVGSDGWLKTLDFVPLSESHLRDVLEGGERADGSSIFAGTGIRAGASDILLRPRVSSAFLDPFSKVPALVLLCSHAGRDGRPLPESPDTIVRAAFDRARTELGVELHALGEVEYFLAKRTSPEDFYGADDRGYHASSPFVFGEKLRRTALTVLAEIGVPIKYGHSEVGYIPASESDDSIWEQHEIEMGLAPLPDAAEGVVLTQWVLRNLAHQSGMRASFDPILRKGHAGSGLHFHFSPVVNGRHCAGRDASGALPEVARRLIGGLVRHGGALMAFGNRVEGSFVRLTQGKEAPTSMAWGEFDRHALVRLPIVAATPDGRQVSAPTIEFRLPDGSAHPHLLLAGVTQAMLSTRAGAELDALLERTASARVRRSPEGAPRLPKARAEIATLLADSRATLEAGGVFPPSMLELLAEGLKG</sequence>
<gene>
    <name evidence="5" type="ORF">HZA61_09875</name>
</gene>
<evidence type="ECO:0000259" key="4">
    <source>
        <dbReference type="PROSITE" id="PS51987"/>
    </source>
</evidence>
<dbReference type="GO" id="GO:0005737">
    <property type="term" value="C:cytoplasm"/>
    <property type="evidence" value="ECO:0007669"/>
    <property type="project" value="TreeGrafter"/>
</dbReference>
<dbReference type="Gene3D" id="3.30.590.10">
    <property type="entry name" value="Glutamine synthetase/guanido kinase, catalytic domain"/>
    <property type="match status" value="1"/>
</dbReference>
<evidence type="ECO:0000313" key="5">
    <source>
        <dbReference type="EMBL" id="MBI5169784.1"/>
    </source>
</evidence>
<organism evidence="5 6">
    <name type="scientific">Eiseniibacteriota bacterium</name>
    <dbReference type="NCBI Taxonomy" id="2212470"/>
    <lineage>
        <taxon>Bacteria</taxon>
        <taxon>Candidatus Eiseniibacteriota</taxon>
    </lineage>
</organism>
<dbReference type="SMART" id="SM01230">
    <property type="entry name" value="Gln-synt_C"/>
    <property type="match status" value="1"/>
</dbReference>
<dbReference type="PANTHER" id="PTHR43407:SF1">
    <property type="entry name" value="LENGSIN"/>
    <property type="match status" value="1"/>
</dbReference>
<feature type="domain" description="GS catalytic" evidence="4">
    <location>
        <begin position="141"/>
        <end position="471"/>
    </location>
</feature>
<dbReference type="InterPro" id="IPR014746">
    <property type="entry name" value="Gln_synth/guanido_kin_cat_dom"/>
</dbReference>
<accession>A0A933WAZ2</accession>
<name>A0A933WAZ2_UNCEI</name>
<dbReference type="InterPro" id="IPR036651">
    <property type="entry name" value="Gln_synt_N_sf"/>
</dbReference>
<dbReference type="EMBL" id="JACRIW010000068">
    <property type="protein sequence ID" value="MBI5169784.1"/>
    <property type="molecule type" value="Genomic_DNA"/>
</dbReference>
<protein>
    <submittedName>
        <fullName evidence="5">Glutamine synthetase</fullName>
    </submittedName>
</protein>
<dbReference type="GO" id="GO:0019740">
    <property type="term" value="P:nitrogen utilization"/>
    <property type="evidence" value="ECO:0007669"/>
    <property type="project" value="TreeGrafter"/>
</dbReference>
<reference evidence="5" key="1">
    <citation type="submission" date="2020-07" db="EMBL/GenBank/DDBJ databases">
        <title>Huge and variable diversity of episymbiotic CPR bacteria and DPANN archaea in groundwater ecosystems.</title>
        <authorList>
            <person name="He C.Y."/>
            <person name="Keren R."/>
            <person name="Whittaker M."/>
            <person name="Farag I.F."/>
            <person name="Doudna J."/>
            <person name="Cate J.H.D."/>
            <person name="Banfield J.F."/>
        </authorList>
    </citation>
    <scope>NUCLEOTIDE SEQUENCE</scope>
    <source>
        <strain evidence="5">NC_groundwater_1813_Pr3_B-0.1um_71_17</strain>
    </source>
</reference>
<dbReference type="InterPro" id="IPR008146">
    <property type="entry name" value="Gln_synth_cat_dom"/>
</dbReference>
<dbReference type="AlphaFoldDB" id="A0A933WAZ2"/>
<evidence type="ECO:0000256" key="3">
    <source>
        <dbReference type="RuleBase" id="RU000384"/>
    </source>
</evidence>
<dbReference type="GO" id="GO:0006542">
    <property type="term" value="P:glutamine biosynthetic process"/>
    <property type="evidence" value="ECO:0007669"/>
    <property type="project" value="InterPro"/>
</dbReference>
<dbReference type="GO" id="GO:0016020">
    <property type="term" value="C:membrane"/>
    <property type="evidence" value="ECO:0007669"/>
    <property type="project" value="TreeGrafter"/>
</dbReference>